<evidence type="ECO:0000256" key="1">
    <source>
        <dbReference type="ARBA" id="ARBA00022475"/>
    </source>
</evidence>
<comment type="similarity">
    <text evidence="5">Belongs to the YciB family.</text>
</comment>
<dbReference type="NCBIfam" id="NF001325">
    <property type="entry name" value="PRK00259.1-3"/>
    <property type="match status" value="1"/>
</dbReference>
<dbReference type="OrthoDB" id="9788219at2"/>
<dbReference type="NCBIfam" id="TIGR00997">
    <property type="entry name" value="ispZ"/>
    <property type="match status" value="1"/>
</dbReference>
<comment type="subcellular location">
    <subcellularLocation>
        <location evidence="5">Cell inner membrane</location>
        <topology evidence="5">Multi-pass membrane protein</topology>
    </subcellularLocation>
</comment>
<keyword evidence="5" id="KW-0997">Cell inner membrane</keyword>
<accession>A0A2R5F1T6</accession>
<evidence type="ECO:0000256" key="2">
    <source>
        <dbReference type="ARBA" id="ARBA00022692"/>
    </source>
</evidence>
<proteinExistence type="inferred from homology"/>
<dbReference type="InterPro" id="IPR006008">
    <property type="entry name" value="YciB"/>
</dbReference>
<dbReference type="RefSeq" id="WP_109013861.1">
    <property type="nucleotide sequence ID" value="NZ_BDOQ01000001.1"/>
</dbReference>
<evidence type="ECO:0000256" key="3">
    <source>
        <dbReference type="ARBA" id="ARBA00022989"/>
    </source>
</evidence>
<sequence>MKFLFDLFPVILFFAIFKLGGIFAATAAAIIATLCQIAWVKWRHGKVDGMLMASGIIVVVFGGATLLLHDETFIKWKPTVLYWMFAAILIVTELIWHKNLLRDMLQQQVQLPPPVWRNLNRAWAVFFALLGIANLYVAFHYPTNIWVNFKLFGATGLMIIFVLLQSVLLSKYVEDEEVK</sequence>
<evidence type="ECO:0000256" key="5">
    <source>
        <dbReference type="HAMAP-Rule" id="MF_00189"/>
    </source>
</evidence>
<feature type="transmembrane region" description="Helical" evidence="5">
    <location>
        <begin position="151"/>
        <end position="169"/>
    </location>
</feature>
<dbReference type="PANTHER" id="PTHR36917">
    <property type="entry name" value="INTRACELLULAR SEPTATION PROTEIN A-RELATED"/>
    <property type="match status" value="1"/>
</dbReference>
<dbReference type="Pfam" id="PF04279">
    <property type="entry name" value="IspA"/>
    <property type="match status" value="1"/>
</dbReference>
<dbReference type="PANTHER" id="PTHR36917:SF1">
    <property type="entry name" value="INNER MEMBRANE-SPANNING PROTEIN YCIB"/>
    <property type="match status" value="1"/>
</dbReference>
<feature type="transmembrane region" description="Helical" evidence="5">
    <location>
        <begin position="51"/>
        <end position="68"/>
    </location>
</feature>
<keyword evidence="1 5" id="KW-1003">Cell membrane</keyword>
<feature type="transmembrane region" description="Helical" evidence="5">
    <location>
        <begin position="80"/>
        <end position="101"/>
    </location>
</feature>
<keyword evidence="2 5" id="KW-0812">Transmembrane</keyword>
<protein>
    <recommendedName>
        <fullName evidence="5">Inner membrane-spanning protein YciB</fullName>
    </recommendedName>
</protein>
<comment type="caution">
    <text evidence="6">The sequence shown here is derived from an EMBL/GenBank/DDBJ whole genome shotgun (WGS) entry which is preliminary data.</text>
</comment>
<dbReference type="Proteomes" id="UP000245081">
    <property type="component" value="Unassembled WGS sequence"/>
</dbReference>
<comment type="function">
    <text evidence="5">Plays a role in cell envelope biogenesis, maintenance of cell envelope integrity and membrane homeostasis.</text>
</comment>
<dbReference type="GO" id="GO:0005886">
    <property type="term" value="C:plasma membrane"/>
    <property type="evidence" value="ECO:0007669"/>
    <property type="project" value="UniProtKB-SubCell"/>
</dbReference>
<keyword evidence="3 5" id="KW-1133">Transmembrane helix</keyword>
<dbReference type="HAMAP" id="MF_00189">
    <property type="entry name" value="YciB"/>
    <property type="match status" value="1"/>
</dbReference>
<dbReference type="EMBL" id="BDOQ01000001">
    <property type="protein sequence ID" value="GBG12637.1"/>
    <property type="molecule type" value="Genomic_DNA"/>
</dbReference>
<keyword evidence="7" id="KW-1185">Reference proteome</keyword>
<feature type="transmembrane region" description="Helical" evidence="5">
    <location>
        <begin position="12"/>
        <end position="39"/>
    </location>
</feature>
<feature type="transmembrane region" description="Helical" evidence="5">
    <location>
        <begin position="122"/>
        <end position="139"/>
    </location>
</feature>
<keyword evidence="4 5" id="KW-0472">Membrane</keyword>
<evidence type="ECO:0000313" key="6">
    <source>
        <dbReference type="EMBL" id="GBG12637.1"/>
    </source>
</evidence>
<dbReference type="AlphaFoldDB" id="A0A2R5F1T6"/>
<evidence type="ECO:0000256" key="4">
    <source>
        <dbReference type="ARBA" id="ARBA00023136"/>
    </source>
</evidence>
<name>A0A2R5F1T6_9PROT</name>
<reference evidence="6 7" key="1">
    <citation type="journal article" date="2018" name="Environ. Microbiol.">
        <title>Isolation and genomic characterization of Novimethylophilus kurashikiensis gen. nov. sp. nov., a new lanthanide-dependent methylotrophic species of Methylophilaceae.</title>
        <authorList>
            <person name="Lv H."/>
            <person name="Sahin N."/>
            <person name="Tani A."/>
        </authorList>
    </citation>
    <scope>NUCLEOTIDE SEQUENCE [LARGE SCALE GENOMIC DNA]</scope>
    <source>
        <strain evidence="6 7">La2-4</strain>
    </source>
</reference>
<gene>
    <name evidence="6" type="primary">ispZ</name>
    <name evidence="5" type="synonym">yciB</name>
    <name evidence="6" type="ORF">NMK_0168</name>
</gene>
<evidence type="ECO:0000313" key="7">
    <source>
        <dbReference type="Proteomes" id="UP000245081"/>
    </source>
</evidence>
<organism evidence="6 7">
    <name type="scientific">Novimethylophilus kurashikiensis</name>
    <dbReference type="NCBI Taxonomy" id="1825523"/>
    <lineage>
        <taxon>Bacteria</taxon>
        <taxon>Pseudomonadati</taxon>
        <taxon>Pseudomonadota</taxon>
        <taxon>Betaproteobacteria</taxon>
        <taxon>Nitrosomonadales</taxon>
        <taxon>Methylophilaceae</taxon>
        <taxon>Novimethylophilus</taxon>
    </lineage>
</organism>